<evidence type="ECO:0000313" key="2">
    <source>
        <dbReference type="Proteomes" id="UP001066276"/>
    </source>
</evidence>
<accession>A0AAV7RYQ8</accession>
<dbReference type="EMBL" id="JANPWB010000009">
    <property type="protein sequence ID" value="KAJ1157621.1"/>
    <property type="molecule type" value="Genomic_DNA"/>
</dbReference>
<name>A0AAV7RYQ8_PLEWA</name>
<reference evidence="1" key="1">
    <citation type="journal article" date="2022" name="bioRxiv">
        <title>Sequencing and chromosome-scale assembly of the giantPleurodeles waltlgenome.</title>
        <authorList>
            <person name="Brown T."/>
            <person name="Elewa A."/>
            <person name="Iarovenko S."/>
            <person name="Subramanian E."/>
            <person name="Araus A.J."/>
            <person name="Petzold A."/>
            <person name="Susuki M."/>
            <person name="Suzuki K.-i.T."/>
            <person name="Hayashi T."/>
            <person name="Toyoda A."/>
            <person name="Oliveira C."/>
            <person name="Osipova E."/>
            <person name="Leigh N.D."/>
            <person name="Simon A."/>
            <person name="Yun M.H."/>
        </authorList>
    </citation>
    <scope>NUCLEOTIDE SEQUENCE</scope>
    <source>
        <strain evidence="1">20211129_DDA</strain>
        <tissue evidence="1">Liver</tissue>
    </source>
</reference>
<evidence type="ECO:0000313" key="1">
    <source>
        <dbReference type="EMBL" id="KAJ1157621.1"/>
    </source>
</evidence>
<proteinExistence type="predicted"/>
<gene>
    <name evidence="1" type="ORF">NDU88_010326</name>
</gene>
<dbReference type="Proteomes" id="UP001066276">
    <property type="component" value="Chromosome 5"/>
</dbReference>
<comment type="caution">
    <text evidence="1">The sequence shown here is derived from an EMBL/GenBank/DDBJ whole genome shotgun (WGS) entry which is preliminary data.</text>
</comment>
<sequence>MQTVTMQCHVVRVTAKQNVFPLYTCKQNSLKNEDLSARETDGKQRSVNEEVTVAHKVPGMCVVHLVANL</sequence>
<protein>
    <submittedName>
        <fullName evidence="1">Uncharacterized protein</fullName>
    </submittedName>
</protein>
<organism evidence="1 2">
    <name type="scientific">Pleurodeles waltl</name>
    <name type="common">Iberian ribbed newt</name>
    <dbReference type="NCBI Taxonomy" id="8319"/>
    <lineage>
        <taxon>Eukaryota</taxon>
        <taxon>Metazoa</taxon>
        <taxon>Chordata</taxon>
        <taxon>Craniata</taxon>
        <taxon>Vertebrata</taxon>
        <taxon>Euteleostomi</taxon>
        <taxon>Amphibia</taxon>
        <taxon>Batrachia</taxon>
        <taxon>Caudata</taxon>
        <taxon>Salamandroidea</taxon>
        <taxon>Salamandridae</taxon>
        <taxon>Pleurodelinae</taxon>
        <taxon>Pleurodeles</taxon>
    </lineage>
</organism>
<keyword evidence="2" id="KW-1185">Reference proteome</keyword>
<dbReference type="AlphaFoldDB" id="A0AAV7RYQ8"/>